<keyword evidence="1" id="KW-0418">Kinase</keyword>
<feature type="domain" description="Histidine kinase/HSP90-like ATPase" evidence="3">
    <location>
        <begin position="25"/>
        <end position="134"/>
    </location>
</feature>
<dbReference type="KEGG" id="scya:EJ357_26995"/>
<dbReference type="AlphaFoldDB" id="A0A3Q9EVF9"/>
<keyword evidence="4" id="KW-0067">ATP-binding</keyword>
<dbReference type="CDD" id="cd16936">
    <property type="entry name" value="HATPase_RsbW-like"/>
    <property type="match status" value="1"/>
</dbReference>
<evidence type="ECO:0000256" key="2">
    <source>
        <dbReference type="SAM" id="MobiDB-lite"/>
    </source>
</evidence>
<evidence type="ECO:0000313" key="5">
    <source>
        <dbReference type="Proteomes" id="UP000280298"/>
    </source>
</evidence>
<evidence type="ECO:0000313" key="4">
    <source>
        <dbReference type="EMBL" id="AZQ36636.1"/>
    </source>
</evidence>
<accession>A0A3Q9EVF9</accession>
<gene>
    <name evidence="4" type="ORF">EJ357_26995</name>
</gene>
<dbReference type="InterPro" id="IPR050267">
    <property type="entry name" value="Anti-sigma-factor_SerPK"/>
</dbReference>
<sequence length="144" mass="15741">MNAEITTPTPTATLTQRLSPTPRGARLARRLTAHQLTAWGHPYDTDANRTAQQLVAELAANAVTHGRVPGRDFELRLTLLPEGALRIEVSDARGDRQLRFVTEPDAEGGRGLLLVSLLARTWGVAEWGVGKTVWAEIALKQADR</sequence>
<dbReference type="Proteomes" id="UP000280298">
    <property type="component" value="Chromosome"/>
</dbReference>
<dbReference type="InterPro" id="IPR036890">
    <property type="entry name" value="HATPase_C_sf"/>
</dbReference>
<dbReference type="GO" id="GO:0004674">
    <property type="term" value="F:protein serine/threonine kinase activity"/>
    <property type="evidence" value="ECO:0007669"/>
    <property type="project" value="UniProtKB-KW"/>
</dbReference>
<dbReference type="PANTHER" id="PTHR35526:SF3">
    <property type="entry name" value="ANTI-SIGMA-F FACTOR RSBW"/>
    <property type="match status" value="1"/>
</dbReference>
<feature type="compositionally biased region" description="Low complexity" evidence="2">
    <location>
        <begin position="1"/>
        <end position="15"/>
    </location>
</feature>
<dbReference type="OrthoDB" id="3473697at2"/>
<keyword evidence="4" id="KW-0547">Nucleotide-binding</keyword>
<name>A0A3Q9EVF9_9ACTN</name>
<reference evidence="4 5" key="1">
    <citation type="journal article" date="2019" name="Int. J. Syst. Evol. Microbiol.">
        <title>Streptomyces cyaneochromogenes sp. nov., a blue pigment-producing actinomycete from manganese-contaminated soil.</title>
        <authorList>
            <person name="Tang X."/>
            <person name="Zhao J."/>
            <person name="Li K."/>
            <person name="Chen Z."/>
            <person name="Sun Y."/>
            <person name="Gao J."/>
        </authorList>
    </citation>
    <scope>NUCLEOTIDE SEQUENCE [LARGE SCALE GENOMIC DNA]</scope>
    <source>
        <strain evidence="4 5">MK-45</strain>
    </source>
</reference>
<proteinExistence type="predicted"/>
<dbReference type="Pfam" id="PF13581">
    <property type="entry name" value="HATPase_c_2"/>
    <property type="match status" value="1"/>
</dbReference>
<dbReference type="InterPro" id="IPR003594">
    <property type="entry name" value="HATPase_dom"/>
</dbReference>
<protein>
    <submittedName>
        <fullName evidence="4">ATP-binding protein</fullName>
    </submittedName>
</protein>
<keyword evidence="1" id="KW-0808">Transferase</keyword>
<keyword evidence="1" id="KW-0723">Serine/threonine-protein kinase</keyword>
<dbReference type="GO" id="GO:0005524">
    <property type="term" value="F:ATP binding"/>
    <property type="evidence" value="ECO:0007669"/>
    <property type="project" value="UniProtKB-KW"/>
</dbReference>
<evidence type="ECO:0000259" key="3">
    <source>
        <dbReference type="Pfam" id="PF13581"/>
    </source>
</evidence>
<dbReference type="RefSeq" id="WP_126394155.1">
    <property type="nucleotide sequence ID" value="NZ_CP034539.1"/>
</dbReference>
<evidence type="ECO:0000256" key="1">
    <source>
        <dbReference type="ARBA" id="ARBA00022527"/>
    </source>
</evidence>
<keyword evidence="5" id="KW-1185">Reference proteome</keyword>
<dbReference type="Gene3D" id="3.30.565.10">
    <property type="entry name" value="Histidine kinase-like ATPase, C-terminal domain"/>
    <property type="match status" value="1"/>
</dbReference>
<dbReference type="EMBL" id="CP034539">
    <property type="protein sequence ID" value="AZQ36636.1"/>
    <property type="molecule type" value="Genomic_DNA"/>
</dbReference>
<dbReference type="PANTHER" id="PTHR35526">
    <property type="entry name" value="ANTI-SIGMA-F FACTOR RSBW-RELATED"/>
    <property type="match status" value="1"/>
</dbReference>
<feature type="region of interest" description="Disordered" evidence="2">
    <location>
        <begin position="1"/>
        <end position="23"/>
    </location>
</feature>
<organism evidence="4 5">
    <name type="scientific">Streptomyces cyaneochromogenes</name>
    <dbReference type="NCBI Taxonomy" id="2496836"/>
    <lineage>
        <taxon>Bacteria</taxon>
        <taxon>Bacillati</taxon>
        <taxon>Actinomycetota</taxon>
        <taxon>Actinomycetes</taxon>
        <taxon>Kitasatosporales</taxon>
        <taxon>Streptomycetaceae</taxon>
        <taxon>Streptomyces</taxon>
    </lineage>
</organism>